<dbReference type="Pfam" id="PF13426">
    <property type="entry name" value="PAS_9"/>
    <property type="match status" value="1"/>
</dbReference>
<reference evidence="9 10" key="1">
    <citation type="journal article" date="2020" name="Syst. Appl. Microbiol.">
        <title>Arthrospiribacter ruber gen. nov., sp. nov., a novel bacterium isolated from Arthrospira cultures.</title>
        <authorList>
            <person name="Waleron M."/>
            <person name="Misztak A."/>
            <person name="Waleron M.M."/>
            <person name="Furmaniak M."/>
            <person name="Mrozik A."/>
            <person name="Waleron K."/>
        </authorList>
    </citation>
    <scope>NUCLEOTIDE SEQUENCE [LARGE SCALE GENOMIC DNA]</scope>
    <source>
        <strain evidence="9 10">DPMB0001</strain>
    </source>
</reference>
<keyword evidence="5" id="KW-0418">Kinase</keyword>
<dbReference type="CDD" id="cd00130">
    <property type="entry name" value="PAS"/>
    <property type="match status" value="4"/>
</dbReference>
<dbReference type="InterPro" id="IPR003594">
    <property type="entry name" value="HATPase_dom"/>
</dbReference>
<evidence type="ECO:0000259" key="8">
    <source>
        <dbReference type="PROSITE" id="PS50113"/>
    </source>
</evidence>
<comment type="caution">
    <text evidence="9">The sequence shown here is derived from an EMBL/GenBank/DDBJ whole genome shotgun (WGS) entry which is preliminary data.</text>
</comment>
<dbReference type="RefSeq" id="WP_219289717.1">
    <property type="nucleotide sequence ID" value="NZ_RPHB01000005.1"/>
</dbReference>
<dbReference type="SMART" id="SM00387">
    <property type="entry name" value="HATPase_c"/>
    <property type="match status" value="1"/>
</dbReference>
<dbReference type="Pfam" id="PF00512">
    <property type="entry name" value="HisKA"/>
    <property type="match status" value="1"/>
</dbReference>
<feature type="domain" description="PAS" evidence="7">
    <location>
        <begin position="512"/>
        <end position="549"/>
    </location>
</feature>
<dbReference type="EC" id="2.7.13.3" evidence="2"/>
<dbReference type="InterPro" id="IPR000014">
    <property type="entry name" value="PAS"/>
</dbReference>
<keyword evidence="3" id="KW-0597">Phosphoprotein</keyword>
<evidence type="ECO:0000259" key="6">
    <source>
        <dbReference type="PROSITE" id="PS50109"/>
    </source>
</evidence>
<dbReference type="InterPro" id="IPR003018">
    <property type="entry name" value="GAF"/>
</dbReference>
<keyword evidence="10" id="KW-1185">Reference proteome</keyword>
<feature type="domain" description="PAC" evidence="8">
    <location>
        <begin position="1013"/>
        <end position="1065"/>
    </location>
</feature>
<dbReference type="PROSITE" id="PS50112">
    <property type="entry name" value="PAS"/>
    <property type="match status" value="5"/>
</dbReference>
<evidence type="ECO:0000256" key="5">
    <source>
        <dbReference type="ARBA" id="ARBA00022777"/>
    </source>
</evidence>
<keyword evidence="4" id="KW-0808">Transferase</keyword>
<dbReference type="Proteomes" id="UP000727490">
    <property type="component" value="Unassembled WGS sequence"/>
</dbReference>
<dbReference type="Pfam" id="PF00989">
    <property type="entry name" value="PAS"/>
    <property type="match status" value="1"/>
</dbReference>
<gene>
    <name evidence="9" type="ORF">EGN73_11470</name>
</gene>
<feature type="domain" description="PAS" evidence="7">
    <location>
        <begin position="264"/>
        <end position="324"/>
    </location>
</feature>
<evidence type="ECO:0000256" key="1">
    <source>
        <dbReference type="ARBA" id="ARBA00000085"/>
    </source>
</evidence>
<dbReference type="SMART" id="SM00091">
    <property type="entry name" value="PAS"/>
    <property type="match status" value="6"/>
</dbReference>
<dbReference type="PROSITE" id="PS50109">
    <property type="entry name" value="HIS_KIN"/>
    <property type="match status" value="1"/>
</dbReference>
<feature type="domain" description="PAC" evidence="8">
    <location>
        <begin position="586"/>
        <end position="640"/>
    </location>
</feature>
<name>A0A951MFA2_9BACT</name>
<dbReference type="PANTHER" id="PTHR43304:SF1">
    <property type="entry name" value="PAC DOMAIN-CONTAINING PROTEIN"/>
    <property type="match status" value="1"/>
</dbReference>
<feature type="domain" description="PAS" evidence="7">
    <location>
        <begin position="936"/>
        <end position="1008"/>
    </location>
</feature>
<feature type="domain" description="PAS" evidence="7">
    <location>
        <begin position="136"/>
        <end position="208"/>
    </location>
</feature>
<evidence type="ECO:0000313" key="10">
    <source>
        <dbReference type="Proteomes" id="UP000727490"/>
    </source>
</evidence>
<organism evidence="9 10">
    <name type="scientific">Arthrospiribacter ruber</name>
    <dbReference type="NCBI Taxonomy" id="2487934"/>
    <lineage>
        <taxon>Bacteria</taxon>
        <taxon>Pseudomonadati</taxon>
        <taxon>Bacteroidota</taxon>
        <taxon>Cytophagia</taxon>
        <taxon>Cytophagales</taxon>
        <taxon>Cyclobacteriaceae</taxon>
        <taxon>Arthrospiribacter</taxon>
    </lineage>
</organism>
<dbReference type="NCBIfam" id="TIGR00229">
    <property type="entry name" value="sensory_box"/>
    <property type="match status" value="5"/>
</dbReference>
<dbReference type="GO" id="GO:0000155">
    <property type="term" value="F:phosphorelay sensor kinase activity"/>
    <property type="evidence" value="ECO:0007669"/>
    <property type="project" value="InterPro"/>
</dbReference>
<dbReference type="SMART" id="SM00086">
    <property type="entry name" value="PAC"/>
    <property type="match status" value="5"/>
</dbReference>
<sequence length="1312" mass="151878">MINELLGIKVFFDSSSISSTIIRFEKEDFYLDYYNGPFKKLFRLNQTSESTLRLSTMYLQLGLTEEMIQSQIYLTLKDVLRDKSSKSFKLDRIERGEKVVGGLSLVFTFLMEKEGVVYISHTCEPKSSEAKRKGKEVKLFRHAEDFSNFGFWELDLKDGSLYWSDGVYKIVEIDKGSIVLNQETGTNIIHPEDRAKALEMMQNAISKGAPYKINKRFLLPNGKVKNILSSGSTIFDHSKQPIKLIGVFQDITEKVEEESKLKEFSDNLQMLVNSIDGIIWEADPKTFTFTYVSPQSLKILGYTPEEWLQTPNFWEDHIHPDDKQSAIGLCQKETAACRDHIFEYRMLSKWGTYIWLQDRATVISEDGIPLKIKGVTLDISKEKTLNEDIKLMVNNTDEAFILVNLDLSCRIFNDRFDQLFLKYFGKKIKKGKSVLSYVEEDERASTKIFYDKIFEGKEKKTEYFFEDEQKGRVVFSVEFKPAKNDKDEIIGAFITAKDVTEMERRFKEIQKSEARFRGLYESSTYFIIRTNLKGEYTYVNKKYEDAFGWLYPGETLIGKSTWSTVLEHDIVKVQETGGLALSQPGKVFKVQLEKPEKDGGVIHTLWDFMSVTDENGNPIEIQCMGSDITDRVKFEQELRNSNERFELVMQAGSECIWDFDPNTENMFLGDGFRRNFGLEIKSPEENNAYINEKFHPEDKDWVIKYFRETLKNPEKRQWVSKFRLQNGEGHNMQVEDRAVILRDEKGKPIRAVGAMRDVSHEVFYSQLEMMEKEVMAYAMQVDAELLDVIKLQLGKLEEIFPEMKSSVMRVKNGKLLHLIAPSMPNAYMDEIHGAEIGENVGSCGTAAYLKEKVIVSDIFTDPRWNDFKHLAEKYNFRACWSQPIFNSEGEVVATFANYYEDLKEPSEKEIQAMDRAQRLVSLIMEKFDFIEKIKSSNERFENVTEATNDAIWDFDVANNVLFWAKGFETLFKFDLKKINPSLDFLISRIHEKDRERVLSKIRAFMSDGTSSNWFEEYQFKTGNNRYAYVIDRAKFIRDPDGQVLRVIGAMTDITHLKEYEKSLESLNKSLDQRAKELALSNAELEQFAYIASHDLQEPLRMVTSFLHQLEKKYGELIDERGKKYIHFAVDGAERMRQIILDLLEFSRVGKYSDEMSVFSLEEVGKEVVHLLRKSIEEKDAKITFSNLPKINYFKTPFYQVFKNLIENAIKYSRDGDFPVVKVAGYDQGNEWKISVEDNGIGLEKEYFDKVFVIFQRLHTKEKYSGTGMGLAIVKKIVDGMGGDIWVESTPGNGSVFSFTIPKTLIVPNESRT</sequence>
<feature type="domain" description="PAC" evidence="8">
    <location>
        <begin position="211"/>
        <end position="263"/>
    </location>
</feature>
<dbReference type="InterPro" id="IPR005467">
    <property type="entry name" value="His_kinase_dom"/>
</dbReference>
<evidence type="ECO:0000313" key="9">
    <source>
        <dbReference type="EMBL" id="MBW3468426.1"/>
    </source>
</evidence>
<dbReference type="PANTHER" id="PTHR43304">
    <property type="entry name" value="PHYTOCHROME-LIKE PROTEIN CPH1"/>
    <property type="match status" value="1"/>
</dbReference>
<dbReference type="FunFam" id="3.30.565.10:FF:000006">
    <property type="entry name" value="Sensor histidine kinase WalK"/>
    <property type="match status" value="1"/>
</dbReference>
<dbReference type="InterPro" id="IPR000700">
    <property type="entry name" value="PAS-assoc_C"/>
</dbReference>
<comment type="catalytic activity">
    <reaction evidence="1">
        <text>ATP + protein L-histidine = ADP + protein N-phospho-L-histidine.</text>
        <dbReference type="EC" id="2.7.13.3"/>
    </reaction>
</comment>
<accession>A0A951MFA2</accession>
<dbReference type="Pfam" id="PF02518">
    <property type="entry name" value="HATPase_c"/>
    <property type="match status" value="1"/>
</dbReference>
<evidence type="ECO:0000256" key="3">
    <source>
        <dbReference type="ARBA" id="ARBA00022553"/>
    </source>
</evidence>
<dbReference type="Pfam" id="PF08447">
    <property type="entry name" value="PAS_3"/>
    <property type="match status" value="4"/>
</dbReference>
<dbReference type="CDD" id="cd00082">
    <property type="entry name" value="HisKA"/>
    <property type="match status" value="1"/>
</dbReference>
<dbReference type="InterPro" id="IPR052162">
    <property type="entry name" value="Sensor_kinase/Photoreceptor"/>
</dbReference>
<evidence type="ECO:0000259" key="7">
    <source>
        <dbReference type="PROSITE" id="PS50112"/>
    </source>
</evidence>
<dbReference type="GO" id="GO:0006355">
    <property type="term" value="P:regulation of DNA-templated transcription"/>
    <property type="evidence" value="ECO:0007669"/>
    <property type="project" value="InterPro"/>
</dbReference>
<dbReference type="EMBL" id="RPHB01000005">
    <property type="protein sequence ID" value="MBW3468426.1"/>
    <property type="molecule type" value="Genomic_DNA"/>
</dbReference>
<dbReference type="InterPro" id="IPR001610">
    <property type="entry name" value="PAC"/>
</dbReference>
<dbReference type="InterPro" id="IPR013655">
    <property type="entry name" value="PAS_fold_3"/>
</dbReference>
<feature type="domain" description="Histidine kinase" evidence="6">
    <location>
        <begin position="1090"/>
        <end position="1304"/>
    </location>
</feature>
<dbReference type="InterPro" id="IPR003661">
    <property type="entry name" value="HisK_dim/P_dom"/>
</dbReference>
<feature type="domain" description="PAS" evidence="7">
    <location>
        <begin position="641"/>
        <end position="713"/>
    </location>
</feature>
<dbReference type="Pfam" id="PF01590">
    <property type="entry name" value="GAF"/>
    <property type="match status" value="1"/>
</dbReference>
<dbReference type="InterPro" id="IPR013767">
    <property type="entry name" value="PAS_fold"/>
</dbReference>
<dbReference type="SMART" id="SM00388">
    <property type="entry name" value="HisKA"/>
    <property type="match status" value="1"/>
</dbReference>
<feature type="domain" description="PAC" evidence="8">
    <location>
        <begin position="340"/>
        <end position="391"/>
    </location>
</feature>
<proteinExistence type="predicted"/>
<dbReference type="PROSITE" id="PS50113">
    <property type="entry name" value="PAC"/>
    <property type="match status" value="4"/>
</dbReference>
<protein>
    <recommendedName>
        <fullName evidence="2">histidine kinase</fullName>
        <ecNumber evidence="2">2.7.13.3</ecNumber>
    </recommendedName>
</protein>
<evidence type="ECO:0000256" key="2">
    <source>
        <dbReference type="ARBA" id="ARBA00012438"/>
    </source>
</evidence>
<evidence type="ECO:0000256" key="4">
    <source>
        <dbReference type="ARBA" id="ARBA00022679"/>
    </source>
</evidence>